<keyword evidence="4" id="KW-0833">Ubl conjugation pathway</keyword>
<evidence type="ECO:0000313" key="7">
    <source>
        <dbReference type="EMBL" id="KND91632.1"/>
    </source>
</evidence>
<name>A0A0L0NBV3_TOLOC</name>
<feature type="non-terminal residue" evidence="7">
    <location>
        <position position="250"/>
    </location>
</feature>
<gene>
    <name evidence="7" type="ORF">TOPH_03917</name>
</gene>
<reference evidence="7 8" key="1">
    <citation type="journal article" date="2015" name="BMC Genomics">
        <title>The genome of the truffle-parasite Tolypocladium ophioglossoides and the evolution of antifungal peptaibiotics.</title>
        <authorList>
            <person name="Quandt C.A."/>
            <person name="Bushley K.E."/>
            <person name="Spatafora J.W."/>
        </authorList>
    </citation>
    <scope>NUCLEOTIDE SEQUENCE [LARGE SCALE GENOMIC DNA]</scope>
    <source>
        <strain evidence="7 8">CBS 100239</strain>
    </source>
</reference>
<organism evidence="7 8">
    <name type="scientific">Tolypocladium ophioglossoides (strain CBS 100239)</name>
    <name type="common">Snaketongue truffleclub</name>
    <name type="synonym">Elaphocordyceps ophioglossoides</name>
    <dbReference type="NCBI Taxonomy" id="1163406"/>
    <lineage>
        <taxon>Eukaryota</taxon>
        <taxon>Fungi</taxon>
        <taxon>Dikarya</taxon>
        <taxon>Ascomycota</taxon>
        <taxon>Pezizomycotina</taxon>
        <taxon>Sordariomycetes</taxon>
        <taxon>Hypocreomycetidae</taxon>
        <taxon>Hypocreales</taxon>
        <taxon>Ophiocordycipitaceae</taxon>
        <taxon>Tolypocladium</taxon>
    </lineage>
</organism>
<proteinExistence type="predicted"/>
<dbReference type="EMBL" id="LFRF01000008">
    <property type="protein sequence ID" value="KND91632.1"/>
    <property type="molecule type" value="Genomic_DNA"/>
</dbReference>
<accession>A0A0L0NBV3</accession>
<evidence type="ECO:0000313" key="8">
    <source>
        <dbReference type="Proteomes" id="UP000036947"/>
    </source>
</evidence>
<dbReference type="GO" id="GO:0004843">
    <property type="term" value="F:cysteine-type deubiquitinase activity"/>
    <property type="evidence" value="ECO:0007669"/>
    <property type="project" value="UniProtKB-EC"/>
</dbReference>
<keyword evidence="5" id="KW-0378">Hydrolase</keyword>
<evidence type="ECO:0000256" key="1">
    <source>
        <dbReference type="ARBA" id="ARBA00000707"/>
    </source>
</evidence>
<dbReference type="AlphaFoldDB" id="A0A0L0NBV3"/>
<keyword evidence="8" id="KW-1185">Reference proteome</keyword>
<comment type="catalytic activity">
    <reaction evidence="1">
        <text>Thiol-dependent hydrolysis of ester, thioester, amide, peptide and isopeptide bonds formed by the C-terminal Gly of ubiquitin (a 76-residue protein attached to proteins as an intracellular targeting signal).</text>
        <dbReference type="EC" id="3.4.19.12"/>
    </reaction>
</comment>
<keyword evidence="6" id="KW-0788">Thiol protease</keyword>
<dbReference type="STRING" id="1163406.A0A0L0NBV3"/>
<dbReference type="GO" id="GO:0006508">
    <property type="term" value="P:proteolysis"/>
    <property type="evidence" value="ECO:0007669"/>
    <property type="project" value="UniProtKB-KW"/>
</dbReference>
<evidence type="ECO:0000256" key="5">
    <source>
        <dbReference type="ARBA" id="ARBA00022801"/>
    </source>
</evidence>
<comment type="caution">
    <text evidence="7">The sequence shown here is derived from an EMBL/GenBank/DDBJ whole genome shotgun (WGS) entry which is preliminary data.</text>
</comment>
<dbReference type="Proteomes" id="UP000036947">
    <property type="component" value="Unassembled WGS sequence"/>
</dbReference>
<evidence type="ECO:0000256" key="6">
    <source>
        <dbReference type="ARBA" id="ARBA00022807"/>
    </source>
</evidence>
<evidence type="ECO:0000256" key="4">
    <source>
        <dbReference type="ARBA" id="ARBA00022786"/>
    </source>
</evidence>
<protein>
    <recommendedName>
        <fullName evidence="2">ubiquitinyl hydrolase 1</fullName>
        <ecNumber evidence="2">3.4.19.12</ecNumber>
    </recommendedName>
</protein>
<dbReference type="InterPro" id="IPR051346">
    <property type="entry name" value="OTU_Deubiquitinase"/>
</dbReference>
<sequence length="250" mass="27958">MKEFPHKLSASGWDLANPKKYPLTGFSGTNDSQHVLPISVTQLGLASQTHTNALVLCRLMRPENSVVSLAEMGLRGICKSRELLGLITKMDPEVRVVLDVGALVLDMTNEQFAHEWLKITEGRDDIQAIVFCSSNDDLDRCVVFLDEAHTRGIDLRMPSNYRAAVSLGANLTKDRLIQACMRMRKLGVGQSVVFCMPEEIETKVRAMATNTNGRPMSVEDVLEWAIRGTWADLRRSMPLWLKQGKSFARL</sequence>
<dbReference type="EC" id="3.4.19.12" evidence="2"/>
<dbReference type="OrthoDB" id="3182339at2759"/>
<keyword evidence="3" id="KW-0645">Protease</keyword>
<dbReference type="PANTHER" id="PTHR13367">
    <property type="entry name" value="UBIQUITIN THIOESTERASE"/>
    <property type="match status" value="1"/>
</dbReference>
<evidence type="ECO:0000256" key="3">
    <source>
        <dbReference type="ARBA" id="ARBA00022670"/>
    </source>
</evidence>
<dbReference type="PANTHER" id="PTHR13367:SF34">
    <property type="match status" value="1"/>
</dbReference>
<evidence type="ECO:0000256" key="2">
    <source>
        <dbReference type="ARBA" id="ARBA00012759"/>
    </source>
</evidence>